<accession>A0A6S7KST4</accession>
<organism evidence="1 2">
    <name type="scientific">Paramuricea clavata</name>
    <name type="common">Red gorgonian</name>
    <name type="synonym">Violescent sea-whip</name>
    <dbReference type="NCBI Taxonomy" id="317549"/>
    <lineage>
        <taxon>Eukaryota</taxon>
        <taxon>Metazoa</taxon>
        <taxon>Cnidaria</taxon>
        <taxon>Anthozoa</taxon>
        <taxon>Octocorallia</taxon>
        <taxon>Malacalcyonacea</taxon>
        <taxon>Plexauridae</taxon>
        <taxon>Paramuricea</taxon>
    </lineage>
</organism>
<reference evidence="1" key="1">
    <citation type="submission" date="2020-04" db="EMBL/GenBank/DDBJ databases">
        <authorList>
            <person name="Alioto T."/>
            <person name="Alioto T."/>
            <person name="Gomez Garrido J."/>
        </authorList>
    </citation>
    <scope>NUCLEOTIDE SEQUENCE</scope>
    <source>
        <strain evidence="1">A484AB</strain>
    </source>
</reference>
<proteinExistence type="predicted"/>
<evidence type="ECO:0000313" key="1">
    <source>
        <dbReference type="EMBL" id="CAB4044601.1"/>
    </source>
</evidence>
<gene>
    <name evidence="1" type="ORF">PACLA_8A062624</name>
</gene>
<dbReference type="AlphaFoldDB" id="A0A6S7KST4"/>
<dbReference type="Proteomes" id="UP001152795">
    <property type="component" value="Unassembled WGS sequence"/>
</dbReference>
<name>A0A6S7KST4_PARCT</name>
<comment type="caution">
    <text evidence="1">The sequence shown here is derived from an EMBL/GenBank/DDBJ whole genome shotgun (WGS) entry which is preliminary data.</text>
</comment>
<sequence length="64" mass="7354">MMTRFDHVIQFVRSIETSLVADGKKYFADRFPEHGGKQKAGRRIGKKQSKWIKEKYGNIVPVGS</sequence>
<protein>
    <submittedName>
        <fullName evidence="1">Uncharacterized protein</fullName>
    </submittedName>
</protein>
<evidence type="ECO:0000313" key="2">
    <source>
        <dbReference type="Proteomes" id="UP001152795"/>
    </source>
</evidence>
<keyword evidence="2" id="KW-1185">Reference proteome</keyword>
<dbReference type="EMBL" id="CACRXK020035541">
    <property type="protein sequence ID" value="CAB4044601.1"/>
    <property type="molecule type" value="Genomic_DNA"/>
</dbReference>
<feature type="non-terminal residue" evidence="1">
    <location>
        <position position="64"/>
    </location>
</feature>